<evidence type="ECO:0000256" key="1">
    <source>
        <dbReference type="ARBA" id="ARBA00004141"/>
    </source>
</evidence>
<evidence type="ECO:0000256" key="3">
    <source>
        <dbReference type="ARBA" id="ARBA00022692"/>
    </source>
</evidence>
<evidence type="ECO:0000256" key="7">
    <source>
        <dbReference type="SAM" id="MobiDB-lite"/>
    </source>
</evidence>
<dbReference type="Pfam" id="PF07851">
    <property type="entry name" value="TMEM120A-B"/>
    <property type="match status" value="1"/>
</dbReference>
<keyword evidence="3 8" id="KW-0812">Transmembrane</keyword>
<evidence type="ECO:0008006" key="10">
    <source>
        <dbReference type="Google" id="ProtNLM"/>
    </source>
</evidence>
<dbReference type="PANTHER" id="PTHR21433:SF0">
    <property type="entry name" value="TRANSMEMBRANE PROTEIN 120 HOMOLOG"/>
    <property type="match status" value="1"/>
</dbReference>
<proteinExistence type="inferred from homology"/>
<feature type="transmembrane region" description="Helical" evidence="8">
    <location>
        <begin position="307"/>
        <end position="330"/>
    </location>
</feature>
<evidence type="ECO:0000256" key="4">
    <source>
        <dbReference type="ARBA" id="ARBA00022989"/>
    </source>
</evidence>
<feature type="coiled-coil region" evidence="6">
    <location>
        <begin position="7"/>
        <end position="51"/>
    </location>
</feature>
<feature type="region of interest" description="Disordered" evidence="7">
    <location>
        <begin position="351"/>
        <end position="379"/>
    </location>
</feature>
<evidence type="ECO:0000313" key="9">
    <source>
        <dbReference type="EnsemblMetazoa" id="AFUN005714-PA"/>
    </source>
</evidence>
<dbReference type="InterPro" id="IPR012926">
    <property type="entry name" value="TMEM120A/B"/>
</dbReference>
<dbReference type="PANTHER" id="PTHR21433">
    <property type="entry name" value="TRANSMEMBRANE PROTEIN INDUCED BY TUMOR NECROSIS FACTOR ALPHA"/>
    <property type="match status" value="1"/>
</dbReference>
<evidence type="ECO:0000256" key="5">
    <source>
        <dbReference type="ARBA" id="ARBA00023136"/>
    </source>
</evidence>
<keyword evidence="6" id="KW-0175">Coiled coil</keyword>
<keyword evidence="4 8" id="KW-1133">Transmembrane helix</keyword>
<dbReference type="AlphaFoldDB" id="A0A182RHK2"/>
<evidence type="ECO:0000256" key="6">
    <source>
        <dbReference type="SAM" id="Coils"/>
    </source>
</evidence>
<evidence type="ECO:0000256" key="2">
    <source>
        <dbReference type="ARBA" id="ARBA00009700"/>
    </source>
</evidence>
<feature type="compositionally biased region" description="Basic and acidic residues" evidence="7">
    <location>
        <begin position="365"/>
        <end position="379"/>
    </location>
</feature>
<dbReference type="EnsemblMetazoa" id="AFUN005714-RA">
    <property type="protein sequence ID" value="AFUN005714-PA"/>
    <property type="gene ID" value="AFUN005714"/>
</dbReference>
<comment type="similarity">
    <text evidence="2">Belongs to the TMEM120 family.</text>
</comment>
<sequence>MSGLVDVEELEKDWSELSDEFRSLEAANQSYQELHERLEEMQEKCTKQIQHQRYRMRQISKHLKTYLTKERLTHTNKEKLTQLDKSMMKRKAQIHEIEQGLPQQNSRYLKIILGDVNVSILNRNDKIRYKDEYEKFKLILNVIGLLLSFLNILYNYRALELVFLFLLVWYYCTLTIRESILKVNGSRIKGWWRLHHFISTVCAGVLLVWPQGEPWQLFRNQFMYFNVYISLVQYMQFRYQKGVLYRLKALGERHNMDITIEGFHSWMWRGLKFLFPFLFVGYLFQFYNAFTLYQLTEHPDATWQVNIPVLSILFLILFVGNSLTTLLVILQKQTEHTENRYRLMSLIASKRQKTVRQPSTNDAEEPAKEDLNVDSQKSK</sequence>
<organism evidence="9">
    <name type="scientific">Anopheles funestus</name>
    <name type="common">African malaria mosquito</name>
    <dbReference type="NCBI Taxonomy" id="62324"/>
    <lineage>
        <taxon>Eukaryota</taxon>
        <taxon>Metazoa</taxon>
        <taxon>Ecdysozoa</taxon>
        <taxon>Arthropoda</taxon>
        <taxon>Hexapoda</taxon>
        <taxon>Insecta</taxon>
        <taxon>Pterygota</taxon>
        <taxon>Neoptera</taxon>
        <taxon>Endopterygota</taxon>
        <taxon>Diptera</taxon>
        <taxon>Nematocera</taxon>
        <taxon>Culicoidea</taxon>
        <taxon>Culicidae</taxon>
        <taxon>Anophelinae</taxon>
        <taxon>Anopheles</taxon>
    </lineage>
</organism>
<feature type="transmembrane region" description="Helical" evidence="8">
    <location>
        <begin position="273"/>
        <end position="295"/>
    </location>
</feature>
<protein>
    <recommendedName>
        <fullName evidence="10">Transmembrane protein 120</fullName>
    </recommendedName>
</protein>
<feature type="transmembrane region" description="Helical" evidence="8">
    <location>
        <begin position="138"/>
        <end position="156"/>
    </location>
</feature>
<dbReference type="GO" id="GO:0016020">
    <property type="term" value="C:membrane"/>
    <property type="evidence" value="ECO:0007669"/>
    <property type="project" value="UniProtKB-SubCell"/>
</dbReference>
<accession>A0A182RHK2</accession>
<evidence type="ECO:0000256" key="8">
    <source>
        <dbReference type="SAM" id="Phobius"/>
    </source>
</evidence>
<keyword evidence="5 8" id="KW-0472">Membrane</keyword>
<comment type="subcellular location">
    <subcellularLocation>
        <location evidence="1">Membrane</location>
        <topology evidence="1">Multi-pass membrane protein</topology>
    </subcellularLocation>
</comment>
<feature type="transmembrane region" description="Helical" evidence="8">
    <location>
        <begin position="162"/>
        <end position="180"/>
    </location>
</feature>
<dbReference type="VEuPathDB" id="VectorBase:AFUN005714"/>
<dbReference type="VEuPathDB" id="VectorBase:AFUN2_001001"/>
<name>A0A182RHK2_ANOFN</name>
<reference evidence="9" key="1">
    <citation type="submission" date="2020-05" db="UniProtKB">
        <authorList>
            <consortium name="EnsemblMetazoa"/>
        </authorList>
    </citation>
    <scope>IDENTIFICATION</scope>
    <source>
        <strain evidence="9">FUMOZ</strain>
    </source>
</reference>